<dbReference type="Proteomes" id="UP001159405">
    <property type="component" value="Unassembled WGS sequence"/>
</dbReference>
<name>A0ABN8SBH2_9CNID</name>
<dbReference type="Pfam" id="PF13424">
    <property type="entry name" value="TPR_12"/>
    <property type="match status" value="1"/>
</dbReference>
<gene>
    <name evidence="3" type="ORF">PLOB_00041817</name>
</gene>
<dbReference type="SUPFAM" id="SSF48452">
    <property type="entry name" value="TPR-like"/>
    <property type="match status" value="4"/>
</dbReference>
<dbReference type="Pfam" id="PF15112">
    <property type="entry name" value="DUF4559"/>
    <property type="match status" value="2"/>
</dbReference>
<evidence type="ECO:0000313" key="4">
    <source>
        <dbReference type="Proteomes" id="UP001159405"/>
    </source>
</evidence>
<dbReference type="PANTHER" id="PTHR35083">
    <property type="entry name" value="RGD1565685 PROTEIN"/>
    <property type="match status" value="1"/>
</dbReference>
<feature type="repeat" description="TPR" evidence="1">
    <location>
        <begin position="1419"/>
        <end position="1452"/>
    </location>
</feature>
<dbReference type="SMART" id="SM00028">
    <property type="entry name" value="TPR"/>
    <property type="match status" value="5"/>
</dbReference>
<dbReference type="Pfam" id="PF25000">
    <property type="entry name" value="DUF7779"/>
    <property type="match status" value="2"/>
</dbReference>
<evidence type="ECO:0000256" key="1">
    <source>
        <dbReference type="PROSITE-ProRule" id="PRU00339"/>
    </source>
</evidence>
<dbReference type="InterPro" id="IPR056681">
    <property type="entry name" value="DUF7779"/>
</dbReference>
<dbReference type="InterPro" id="IPR027897">
    <property type="entry name" value="DUF4559"/>
</dbReference>
<feature type="domain" description="DUF7779" evidence="2">
    <location>
        <begin position="2356"/>
        <end position="2443"/>
    </location>
</feature>
<dbReference type="EMBL" id="CALNXK010000662">
    <property type="protein sequence ID" value="CAH3188889.1"/>
    <property type="molecule type" value="Genomic_DNA"/>
</dbReference>
<dbReference type="InterPro" id="IPR019734">
    <property type="entry name" value="TPR_rpt"/>
</dbReference>
<organism evidence="3 4">
    <name type="scientific">Porites lobata</name>
    <dbReference type="NCBI Taxonomy" id="104759"/>
    <lineage>
        <taxon>Eukaryota</taxon>
        <taxon>Metazoa</taxon>
        <taxon>Cnidaria</taxon>
        <taxon>Anthozoa</taxon>
        <taxon>Hexacorallia</taxon>
        <taxon>Scleractinia</taxon>
        <taxon>Fungiina</taxon>
        <taxon>Poritidae</taxon>
        <taxon>Porites</taxon>
    </lineage>
</organism>
<dbReference type="InterPro" id="IPR027417">
    <property type="entry name" value="P-loop_NTPase"/>
</dbReference>
<proteinExistence type="predicted"/>
<feature type="domain" description="DUF7779" evidence="2">
    <location>
        <begin position="672"/>
        <end position="759"/>
    </location>
</feature>
<keyword evidence="1" id="KW-0802">TPR repeat</keyword>
<dbReference type="SUPFAM" id="SSF52540">
    <property type="entry name" value="P-loop containing nucleoside triphosphate hydrolases"/>
    <property type="match status" value="2"/>
</dbReference>
<dbReference type="InterPro" id="IPR011990">
    <property type="entry name" value="TPR-like_helical_dom_sf"/>
</dbReference>
<dbReference type="PANTHER" id="PTHR35083:SF1">
    <property type="entry name" value="RGD1565685 PROTEIN"/>
    <property type="match status" value="1"/>
</dbReference>
<feature type="repeat" description="TPR" evidence="1">
    <location>
        <begin position="2899"/>
        <end position="2932"/>
    </location>
</feature>
<sequence length="3357" mass="378051">MASGGWVTELDKKERKNWVMVGCALNITKKGITSKIQSKMETWYQSLIFSPPLQSLPSCTCAPLAPKCATCVTWEMELKRHHKSGRPKIYWDNSDRTQWGSPTGAWEIAKVFMPTLGGRKKDVVDAETTDIGGLLNLLEWCPFINPPTSRTVLTSARGECRNRWAHAPKQEMQDADLSTIFGHLNNLLNDAVFSSDKDAQQSSKDLQDLFHKGLVNVRESEIEALHLLRHSLVADLTKCQDDVSDVQSNILKVDAEMKKIKMVMQSDLSDQLDELKDVMAHYSDDLSTVLKAVDDFNRFLNKRDDLQKVFEAIQDDLEVVKTKLTVTQSKVANTETSLASLKDKVIKVQKIAMETSAEVSILQEKVVVLEKGQATKEPNDRDDDALCTAPRRLPLFTGRKSALDWLEKNLLSESVEANPGTSCCTKTICGLGGCGKTSLAVEFAWSHKNRFPGGLFWINGESDENINKSVTEILSLRNIPTSTNDSVDDTLNKFLTWLSKKDLPWLLVMDNVDELQEPMCPASVKKICKGPWQRTVKSLKNGHILITTRQNAKDAKAFLSYSTDDFFKLPCFSVEDGALFLMKRTGLQGESLDPDAICLTKELGALPLALEQAAAYITTSPIPLSFTEYLEKYQAVKMRLLKQQPATALSIEAQHRLSVHTTWELNFEFVKEKSPAAAMLMRISAFLDSENVPIDIVNPGLPELDQQELRECARSKIDIASILKVLSSYSLYSVDPQNKVFFVHKLVQEVVRASLTQSQRVEALVAATRVLHHALQTKYASYERNILFALVLNFRKLKNHIEGEFTSSEAKATSLYNAETYNLCSLVIGLISTNIFLNRLRAEVCDFQLKVAKISDILNPNEFLLLMVSTSLGLKNCQCFEKYQEAKTMAQETVQKLCEMEKCGIVINPDTKFKVHGHKASFYASECKWEENYKALLELEGLQLSDDNVVNLLTLIARAENYMSTGNFQCALERYKKALKIARRIYSPDHHELLRVLQFITFHLQQEGKLREARIYAKEMLLIAKKQPSTSDFYIRGITDALYIESYFDPQSAEDTLLRLLEDRWPVMYKCIQSGVASGHLNIDEHVFNEGSYNHAAMVLEGVINCFLVISKSSVKQKKRRHNKQKGNFYRSIARMLVSIKRKVYGESHREEIQARCQLTEVHKILGVKEEDSNIQEQLIQCLERPVNDQSYSRPEVDVNVMLARKGKEIADDFFKKKNYSKALEIYEKLLNRLPNDAKLLTNRAETYVKLSEQKARKCEATEATESQRRLIKDALRDAEKAVAVDPSWVKGYYWKPVCLAKLGQRGPSLAAAAVAEHLFPSRCTDIPAVMQRFGSYSTNVITTVDDLYHAAKRADGNNLVILLKEGRYELPKSLKVPANAVMVGIGKVQIICLKSVPLKLDETVYTENIELLSSTDSIKVFKEKAKESLNHGQLDEALSLYSKALAICPEEAQLLTARASTYLKSAEGKKNLYQRKSLLELALKDSESSIKADPSWLLGYFTKATSLAELGRKHEALASATVFNHLSSGRDISLVTQRYGALQIHVVETSDELRTVLQEITEREEVNQIVLLKEGDYLLETTVEMKPAMVIVGLGKVTVLCKTGVPFDFRKEHYVENVELQRGCGDTLQSQTITSSTDDSDQEEVISLDPPLGSKTYCFSVYLEIRIIMASGGWVAELDKKEHKNWVMVGCALNIAKKGIVPTIQNKMETWYQSIISSPPLQSLPPCACAPSAPKCATCVTWEKELKRHHKSGRPKICWDNSDRTQWGSPTGEWEIAKVYMPTLGSRAKDVIDADGTDIGGLLNLLEWCTFINPPVSRTLLNSARDECRNRWAHAAKQEICDADVPTILRHLNNLLSDPVFNSELSAQKASNDLQDLSRQGLINVRESEVEALHVLRQCLEADLRKCQEDLAYTLRHLSQVQEQSNVNKSEITTLRQQMEEESKNLSENVSMILVDVAAFNKSLNQRDDLRNTIEVICDDLDELSNGIQKVVMELNAVGLILPQLETNLKNLYWEVHKVAKNVSTNKSSISRLQEDVMEIKEEVETLKHKAHVGPHKGDDDGDDDDDILYTAPIGLTDFTGRKAELQWLERNLLSLNPEKKPGTSSCIKTICGLGGCGKTSLAIEFAWRYKYRFPGGVFWVNGESNENLRKSVVEILTFVNISASVTDNIEDILNKFLSWLSKMKRPWLLVVDNADELNDPTCPAGVKKICKGMLQRTHLPRKHGHILVTTRANATESKTFLKISNDDCLMLQCFSEEEGALFLMQRTGLVGNDLDPDAICLAKELGFLPLALEQAAAYISSSPLPLNFKDYLNRYKEVKFRLLKQQHATALSLEAQHRLSTHTTWMMNFEYVKERSPAAAKIMRISAFFESEFIPFNVINRGSTEFNQEELRESSFSYSDIGDILKILSSYSLFTVNHQCKMFRVHKLVQEVVRESLTKSERIKTLVECVRVLRFAFLQFPTFENFKLGNLYELDVGDQRTVFSLLLNFLKLTRYMEEEINAPRENNNRELFGVDTFEFCKFVYHLAKNRNSLFWLSSELTDFYLTLFKVVYGDSDPNWLLSEMVDASIIKEKSVASKGKHEGKNLIDNAMQKMFEFQKSGVVIEADVKFRVRYQKAKFLFYEEGVEKFYNALLELESLDLPISEPITAVLQMKIAELEYQKGNSSELAFKRVMKALEIARRVYPGDDPKLLLLLEMANVTLSNNGKFKEAKMYAKEMRDIYMKLPPSSDDVVMGLRKFSSFMCQSNHIAMEAGSLENLENRWPHIYSCVKDGFVNNCIPYVDDGSEEVVAITLLSIMRSFGIALSEGSDPDFPAERLAMYLRIGEIFVSLRMTYYGSKFPDMLEAYSFLTTVNSLLGTDEKGAFVCRQLPVFVVNRRGFSEQCQSGPCADSNVNQSNRYRDAGNGFFSLGDYSRSLEFYNKALNLNQGDAKLLTNRVVAQVKLSKQKAQSKPLKEQQNILQRALQDSISAISADPSWVKGYYWKAVCLAELGKRGPSLAAAAVAECLFPTRWTQIPAVVEHFGRYIVKEVATSEDLWRAVEISKNSLVIVVRSGKYGITQALKVPSNAVIVGLGEVEITCAKGVPLFLDKTVYIDNIELTPSAEFIRINKEDAKKCLDRGQLDQALSLYSKVLASCPENTQLLTARASTYLKAAKEKSSKCERESLLQLGLEDTKSTIRADPSWLLGYSTRAAIMTELGRKHEALASAAVFNHLSSGRDISSVIQRYGALQINVVESSDELRNVLEEIEEPEGVNQIVLMKEGEYLFEKSVEINPAIVVVGLGKVIVSCKTGAPFHFRKEHFVENVELQGDCGDEPESLETASSTSLFGQDEYISLALPSGYDASNVDSECKVN</sequence>
<evidence type="ECO:0000313" key="3">
    <source>
        <dbReference type="EMBL" id="CAH3188889.1"/>
    </source>
</evidence>
<dbReference type="PROSITE" id="PS50005">
    <property type="entry name" value="TPR"/>
    <property type="match status" value="3"/>
</dbReference>
<feature type="repeat" description="TPR" evidence="1">
    <location>
        <begin position="1204"/>
        <end position="1237"/>
    </location>
</feature>
<keyword evidence="4" id="KW-1185">Reference proteome</keyword>
<dbReference type="Gene3D" id="3.40.50.300">
    <property type="entry name" value="P-loop containing nucleotide triphosphate hydrolases"/>
    <property type="match status" value="2"/>
</dbReference>
<accession>A0ABN8SBH2</accession>
<reference evidence="3 4" key="1">
    <citation type="submission" date="2022-05" db="EMBL/GenBank/DDBJ databases">
        <authorList>
            <consortium name="Genoscope - CEA"/>
            <person name="William W."/>
        </authorList>
    </citation>
    <scope>NUCLEOTIDE SEQUENCE [LARGE SCALE GENOMIC DNA]</scope>
</reference>
<comment type="caution">
    <text evidence="3">The sequence shown here is derived from an EMBL/GenBank/DDBJ whole genome shotgun (WGS) entry which is preliminary data.</text>
</comment>
<evidence type="ECO:0000259" key="2">
    <source>
        <dbReference type="Pfam" id="PF25000"/>
    </source>
</evidence>
<dbReference type="Gene3D" id="1.25.40.10">
    <property type="entry name" value="Tetratricopeptide repeat domain"/>
    <property type="match status" value="6"/>
</dbReference>
<protein>
    <recommendedName>
        <fullName evidence="2">DUF7779 domain-containing protein</fullName>
    </recommendedName>
</protein>